<organism evidence="8 9">
    <name type="scientific">Kalanchoe fedtschenkoi</name>
    <name type="common">Lavender scallops</name>
    <name type="synonym">South American air plant</name>
    <dbReference type="NCBI Taxonomy" id="63787"/>
    <lineage>
        <taxon>Eukaryota</taxon>
        <taxon>Viridiplantae</taxon>
        <taxon>Streptophyta</taxon>
        <taxon>Embryophyta</taxon>
        <taxon>Tracheophyta</taxon>
        <taxon>Spermatophyta</taxon>
        <taxon>Magnoliopsida</taxon>
        <taxon>eudicotyledons</taxon>
        <taxon>Gunneridae</taxon>
        <taxon>Pentapetalae</taxon>
        <taxon>Saxifragales</taxon>
        <taxon>Crassulaceae</taxon>
        <taxon>Kalanchoe</taxon>
    </lineage>
</organism>
<evidence type="ECO:0000256" key="4">
    <source>
        <dbReference type="ARBA" id="ARBA00022989"/>
    </source>
</evidence>
<keyword evidence="9" id="KW-1185">Reference proteome</keyword>
<sequence>MASRPGILTDWPWKPLGSFKYLILAPWVLQNVYSFFTADEKQWDLSNFLLLLLLPLRAVQNQIWTSYSRYRTANGSNRIVDKSIEFEQVDREINWDDQILFNGILFYLGTAIIPGGKNLPMWRADGAILTLLLHAGPVEFLYYWFHRALHHHFLYSRYHSHHHSSIATEPMTSVSHPFAEHIVYYALFAIPMVTAGVTGVASVGCVAGYIFYLDLMNNMGHCNFEFIPKWVFSVFPPLKYFMYTPSFHSLHHTRLGTNYSLFMPFYDYIYGTVDVSTDDIHTDALKREEDEPQVVHLTHLTTPESIYHTRLGFAAFASRPYATKWFMWLMWPVTVWSVMWNRIYGRTVVTERNRFQDLTLQTWIIPKYKFQVAQMII</sequence>
<comment type="similarity">
    <text evidence="2">Belongs to the sterol desaturase family.</text>
</comment>
<dbReference type="InterPro" id="IPR050307">
    <property type="entry name" value="Sterol_Desaturase_Related"/>
</dbReference>
<evidence type="ECO:0000256" key="5">
    <source>
        <dbReference type="ARBA" id="ARBA00023136"/>
    </source>
</evidence>
<evidence type="ECO:0000313" key="9">
    <source>
        <dbReference type="Proteomes" id="UP000594263"/>
    </source>
</evidence>
<comment type="subcellular location">
    <subcellularLocation>
        <location evidence="1">Membrane</location>
    </subcellularLocation>
</comment>
<dbReference type="Gramene" id="Kaladp0011s0310.1.v1.1">
    <property type="protein sequence ID" value="Kaladp0011s0310.1.v1.1"/>
    <property type="gene ID" value="Kaladp0011s0310.v1.1"/>
</dbReference>
<dbReference type="EnsemblPlants" id="Kaladp0011s0310.1.v1.1">
    <property type="protein sequence ID" value="Kaladp0011s0310.1.v1.1"/>
    <property type="gene ID" value="Kaladp0011s0310.v1.1"/>
</dbReference>
<dbReference type="GO" id="GO:0016491">
    <property type="term" value="F:oxidoreductase activity"/>
    <property type="evidence" value="ECO:0007669"/>
    <property type="project" value="InterPro"/>
</dbReference>
<keyword evidence="4 6" id="KW-1133">Transmembrane helix</keyword>
<keyword evidence="3 6" id="KW-0812">Transmembrane</keyword>
<keyword evidence="5 6" id="KW-0472">Membrane</keyword>
<dbReference type="Proteomes" id="UP000594263">
    <property type="component" value="Unplaced"/>
</dbReference>
<dbReference type="AlphaFoldDB" id="A0A7N0RGI3"/>
<dbReference type="OMA" id="RIMWPLA"/>
<dbReference type="InterPro" id="IPR006694">
    <property type="entry name" value="Fatty_acid_hydroxylase"/>
</dbReference>
<proteinExistence type="inferred from homology"/>
<dbReference type="Pfam" id="PF04116">
    <property type="entry name" value="FA_hydroxylase"/>
    <property type="match status" value="1"/>
</dbReference>
<name>A0A7N0RGI3_KALFE</name>
<feature type="transmembrane region" description="Helical" evidence="6">
    <location>
        <begin position="182"/>
        <end position="212"/>
    </location>
</feature>
<evidence type="ECO:0000313" key="8">
    <source>
        <dbReference type="EnsemblPlants" id="Kaladp0011s0310.1.v1.1"/>
    </source>
</evidence>
<evidence type="ECO:0000256" key="2">
    <source>
        <dbReference type="ARBA" id="ARBA00009324"/>
    </source>
</evidence>
<reference evidence="8" key="1">
    <citation type="submission" date="2021-01" db="UniProtKB">
        <authorList>
            <consortium name="EnsemblPlants"/>
        </authorList>
    </citation>
    <scope>IDENTIFICATION</scope>
</reference>
<feature type="transmembrane region" description="Helical" evidence="6">
    <location>
        <begin position="128"/>
        <end position="145"/>
    </location>
</feature>
<dbReference type="GO" id="GO:0008610">
    <property type="term" value="P:lipid biosynthetic process"/>
    <property type="evidence" value="ECO:0007669"/>
    <property type="project" value="InterPro"/>
</dbReference>
<dbReference type="GO" id="GO:0005506">
    <property type="term" value="F:iron ion binding"/>
    <property type="evidence" value="ECO:0007669"/>
    <property type="project" value="InterPro"/>
</dbReference>
<evidence type="ECO:0000259" key="7">
    <source>
        <dbReference type="Pfam" id="PF04116"/>
    </source>
</evidence>
<accession>A0A7N0RGI3</accession>
<feature type="transmembrane region" description="Helical" evidence="6">
    <location>
        <begin position="99"/>
        <end position="116"/>
    </location>
</feature>
<dbReference type="GO" id="GO:0016020">
    <property type="term" value="C:membrane"/>
    <property type="evidence" value="ECO:0007669"/>
    <property type="project" value="UniProtKB-SubCell"/>
</dbReference>
<protein>
    <recommendedName>
        <fullName evidence="7">Fatty acid hydroxylase domain-containing protein</fullName>
    </recommendedName>
</protein>
<evidence type="ECO:0000256" key="3">
    <source>
        <dbReference type="ARBA" id="ARBA00022692"/>
    </source>
</evidence>
<evidence type="ECO:0000256" key="6">
    <source>
        <dbReference type="SAM" id="Phobius"/>
    </source>
</evidence>
<feature type="domain" description="Fatty acid hydroxylase" evidence="7">
    <location>
        <begin position="134"/>
        <end position="272"/>
    </location>
</feature>
<dbReference type="PANTHER" id="PTHR11863">
    <property type="entry name" value="STEROL DESATURASE"/>
    <property type="match status" value="1"/>
</dbReference>
<evidence type="ECO:0000256" key="1">
    <source>
        <dbReference type="ARBA" id="ARBA00004370"/>
    </source>
</evidence>